<evidence type="ECO:0000313" key="5">
    <source>
        <dbReference type="Proteomes" id="UP000034392"/>
    </source>
</evidence>
<feature type="region of interest" description="Disordered" evidence="3">
    <location>
        <begin position="1"/>
        <end position="29"/>
    </location>
</feature>
<dbReference type="CDD" id="cd06470">
    <property type="entry name" value="ACD_IbpA-B_like"/>
    <property type="match status" value="1"/>
</dbReference>
<evidence type="ECO:0000313" key="4">
    <source>
        <dbReference type="EMBL" id="AKH43702.1"/>
    </source>
</evidence>
<keyword evidence="5" id="KW-1185">Reference proteome</keyword>
<keyword evidence="4" id="KW-0346">Stress response</keyword>
<dbReference type="AlphaFoldDB" id="A0A0F7KWV4"/>
<evidence type="ECO:0000256" key="3">
    <source>
        <dbReference type="SAM" id="MobiDB-lite"/>
    </source>
</evidence>
<evidence type="ECO:0000256" key="2">
    <source>
        <dbReference type="RuleBase" id="RU003616"/>
    </source>
</evidence>
<dbReference type="SUPFAM" id="SSF49764">
    <property type="entry name" value="HSP20-like chaperones"/>
    <property type="match status" value="1"/>
</dbReference>
<dbReference type="PROSITE" id="PS01031">
    <property type="entry name" value="SHSP"/>
    <property type="match status" value="1"/>
</dbReference>
<proteinExistence type="inferred from homology"/>
<name>A0A0F7KWV4_9SPHN</name>
<dbReference type="EMBL" id="CP011452">
    <property type="protein sequence ID" value="AKH43702.1"/>
    <property type="molecule type" value="Genomic_DNA"/>
</dbReference>
<dbReference type="PATRIC" id="fig|1267766.3.peg.2707"/>
<dbReference type="Pfam" id="PF00011">
    <property type="entry name" value="HSP20"/>
    <property type="match status" value="1"/>
</dbReference>
<dbReference type="InterPro" id="IPR008978">
    <property type="entry name" value="HSP20-like_chaperone"/>
</dbReference>
<sequence>MRLDKTTSARPFRYPSAEPETINGSGRVTGPSFPPFNIERLGADSYRVTLALAGFRPTDVEVVKQGNLLTVRGSSDTDGKDRESFLHRGIITPPFVRQFELADFMEVLSADMRDGLLVIELKREIPDALRPRRIEVRSEPATGAGGQGHSPS</sequence>
<organism evidence="4 5">
    <name type="scientific">Croceibacterium atlanticum</name>
    <dbReference type="NCBI Taxonomy" id="1267766"/>
    <lineage>
        <taxon>Bacteria</taxon>
        <taxon>Pseudomonadati</taxon>
        <taxon>Pseudomonadota</taxon>
        <taxon>Alphaproteobacteria</taxon>
        <taxon>Sphingomonadales</taxon>
        <taxon>Erythrobacteraceae</taxon>
        <taxon>Croceibacterium</taxon>
    </lineage>
</organism>
<dbReference type="InterPro" id="IPR002068">
    <property type="entry name" value="A-crystallin/Hsp20_dom"/>
</dbReference>
<feature type="compositionally biased region" description="Gly residues" evidence="3">
    <location>
        <begin position="143"/>
        <end position="152"/>
    </location>
</feature>
<feature type="region of interest" description="Disordered" evidence="3">
    <location>
        <begin position="132"/>
        <end position="152"/>
    </location>
</feature>
<dbReference type="STRING" id="1267766.WYH_02672"/>
<dbReference type="Proteomes" id="UP000034392">
    <property type="component" value="Chromosome"/>
</dbReference>
<dbReference type="PANTHER" id="PTHR47062">
    <property type="match status" value="1"/>
</dbReference>
<evidence type="ECO:0000256" key="1">
    <source>
        <dbReference type="PROSITE-ProRule" id="PRU00285"/>
    </source>
</evidence>
<reference evidence="4" key="1">
    <citation type="submission" date="2015-05" db="EMBL/GenBank/DDBJ databases">
        <title>The complete genome of Altererythrobacter atlanticus strain 26DY36.</title>
        <authorList>
            <person name="Wu Y.-H."/>
            <person name="Cheng H."/>
            <person name="Wu X.-W."/>
        </authorList>
    </citation>
    <scope>NUCLEOTIDE SEQUENCE [LARGE SCALE GENOMIC DNA]</scope>
    <source>
        <strain evidence="4">26DY36</strain>
    </source>
</reference>
<dbReference type="Gene3D" id="2.60.40.790">
    <property type="match status" value="1"/>
</dbReference>
<comment type="similarity">
    <text evidence="1 2">Belongs to the small heat shock protein (HSP20) family.</text>
</comment>
<protein>
    <submittedName>
        <fullName evidence="4">Small heat shock protein IbpA</fullName>
    </submittedName>
</protein>
<dbReference type="InterPro" id="IPR037913">
    <property type="entry name" value="ACD_IbpA/B"/>
</dbReference>
<dbReference type="PANTHER" id="PTHR47062:SF1">
    <property type="entry name" value="SMALL HEAT SHOCK PROTEIN IBPA"/>
    <property type="match status" value="1"/>
</dbReference>
<accession>A0A0F7KWV4</accession>
<gene>
    <name evidence="4" type="primary">ibpA_3</name>
    <name evidence="4" type="ORF">WYH_02672</name>
</gene>
<dbReference type="KEGG" id="aay:WYH_02672"/>
<dbReference type="RefSeq" id="WP_046904188.1">
    <property type="nucleotide sequence ID" value="NZ_CP011452.2"/>
</dbReference>